<organism evidence="1 2">
    <name type="scientific">Mycena belliarum</name>
    <dbReference type="NCBI Taxonomy" id="1033014"/>
    <lineage>
        <taxon>Eukaryota</taxon>
        <taxon>Fungi</taxon>
        <taxon>Dikarya</taxon>
        <taxon>Basidiomycota</taxon>
        <taxon>Agaricomycotina</taxon>
        <taxon>Agaricomycetes</taxon>
        <taxon>Agaricomycetidae</taxon>
        <taxon>Agaricales</taxon>
        <taxon>Marasmiineae</taxon>
        <taxon>Mycenaceae</taxon>
        <taxon>Mycena</taxon>
    </lineage>
</organism>
<proteinExistence type="predicted"/>
<evidence type="ECO:0000313" key="1">
    <source>
        <dbReference type="EMBL" id="KAJ7080201.1"/>
    </source>
</evidence>
<sequence length="221" mass="24323">MSPPPQLRIEKRRDVYLNPHSIQLNAPVTFFYLHRLPRGLRPHLSLVLCDSTAEIFKVELYVDDDQKHRVAFGRYPASTLDAGAERVGSTTWSYVSVIDRAIEITHRGPAYLGGSHMWANDYQAFAEELCHVITTTPVFNASPELPTHGIRADIGDLDVHLASSSYVNANPHWANKDWTVGTNGVALLTGPAGPGRSAHASVRHFVSRIPASSLITSHVIA</sequence>
<comment type="caution">
    <text evidence="1">The sequence shown here is derived from an EMBL/GenBank/DDBJ whole genome shotgun (WGS) entry which is preliminary data.</text>
</comment>
<keyword evidence="2" id="KW-1185">Reference proteome</keyword>
<dbReference type="Proteomes" id="UP001222325">
    <property type="component" value="Unassembled WGS sequence"/>
</dbReference>
<gene>
    <name evidence="1" type="ORF">B0H15DRAFT_857285</name>
</gene>
<name>A0AAD6XQ85_9AGAR</name>
<dbReference type="EMBL" id="JARJCN010000056">
    <property type="protein sequence ID" value="KAJ7080201.1"/>
    <property type="molecule type" value="Genomic_DNA"/>
</dbReference>
<evidence type="ECO:0000313" key="2">
    <source>
        <dbReference type="Proteomes" id="UP001222325"/>
    </source>
</evidence>
<protein>
    <submittedName>
        <fullName evidence="1">Uncharacterized protein</fullName>
    </submittedName>
</protein>
<dbReference type="AlphaFoldDB" id="A0AAD6XQ85"/>
<reference evidence="1" key="1">
    <citation type="submission" date="2023-03" db="EMBL/GenBank/DDBJ databases">
        <title>Massive genome expansion in bonnet fungi (Mycena s.s.) driven by repeated elements and novel gene families across ecological guilds.</title>
        <authorList>
            <consortium name="Lawrence Berkeley National Laboratory"/>
            <person name="Harder C.B."/>
            <person name="Miyauchi S."/>
            <person name="Viragh M."/>
            <person name="Kuo A."/>
            <person name="Thoen E."/>
            <person name="Andreopoulos B."/>
            <person name="Lu D."/>
            <person name="Skrede I."/>
            <person name="Drula E."/>
            <person name="Henrissat B."/>
            <person name="Morin E."/>
            <person name="Kohler A."/>
            <person name="Barry K."/>
            <person name="LaButti K."/>
            <person name="Morin E."/>
            <person name="Salamov A."/>
            <person name="Lipzen A."/>
            <person name="Mereny Z."/>
            <person name="Hegedus B."/>
            <person name="Baldrian P."/>
            <person name="Stursova M."/>
            <person name="Weitz H."/>
            <person name="Taylor A."/>
            <person name="Grigoriev I.V."/>
            <person name="Nagy L.G."/>
            <person name="Martin F."/>
            <person name="Kauserud H."/>
        </authorList>
    </citation>
    <scope>NUCLEOTIDE SEQUENCE</scope>
    <source>
        <strain evidence="1">CBHHK173m</strain>
    </source>
</reference>
<accession>A0AAD6XQ85</accession>